<keyword evidence="2" id="KW-0812">Transmembrane</keyword>
<gene>
    <name evidence="3" type="ORF">PIB30_073823</name>
</gene>
<proteinExistence type="predicted"/>
<protein>
    <submittedName>
        <fullName evidence="3">Uncharacterized protein</fullName>
    </submittedName>
</protein>
<evidence type="ECO:0000313" key="4">
    <source>
        <dbReference type="Proteomes" id="UP001341840"/>
    </source>
</evidence>
<evidence type="ECO:0000256" key="1">
    <source>
        <dbReference type="SAM" id="MobiDB-lite"/>
    </source>
</evidence>
<keyword evidence="2" id="KW-1133">Transmembrane helix</keyword>
<keyword evidence="2" id="KW-0472">Membrane</keyword>
<reference evidence="3 4" key="1">
    <citation type="journal article" date="2023" name="Plants (Basel)">
        <title>Bridging the Gap: Combining Genomics and Transcriptomics Approaches to Understand Stylosanthes scabra, an Orphan Legume from the Brazilian Caatinga.</title>
        <authorList>
            <person name="Ferreira-Neto J.R.C."/>
            <person name="da Silva M.D."/>
            <person name="Binneck E."/>
            <person name="de Melo N.F."/>
            <person name="da Silva R.H."/>
            <person name="de Melo A.L.T.M."/>
            <person name="Pandolfi V."/>
            <person name="Bustamante F.O."/>
            <person name="Brasileiro-Vidal A.C."/>
            <person name="Benko-Iseppon A.M."/>
        </authorList>
    </citation>
    <scope>NUCLEOTIDE SEQUENCE [LARGE SCALE GENOMIC DNA]</scope>
    <source>
        <tissue evidence="3">Leaves</tissue>
    </source>
</reference>
<sequence>MDSTPQPPPPRPQPIFSLSLLSLSRRLSVSRSRSFLPASAASKSRVLHHQPPRSSGFQARLLWSPATSESTATASSDFQPPTTPSSRNRRPSSSQDCWICSWVSSWNNLTPLKNLVIWNQALVSVSMWTSAWVALYCLLLVSLGTLYHVLIFLLKEYLQYQWTCINMV</sequence>
<dbReference type="EMBL" id="JASCZI010272764">
    <property type="protein sequence ID" value="MED6223423.1"/>
    <property type="molecule type" value="Genomic_DNA"/>
</dbReference>
<keyword evidence="4" id="KW-1185">Reference proteome</keyword>
<accession>A0ABU6ZN41</accession>
<evidence type="ECO:0000313" key="3">
    <source>
        <dbReference type="EMBL" id="MED6223423.1"/>
    </source>
</evidence>
<feature type="transmembrane region" description="Helical" evidence="2">
    <location>
        <begin position="133"/>
        <end position="154"/>
    </location>
</feature>
<feature type="compositionally biased region" description="Low complexity" evidence="1">
    <location>
        <begin position="66"/>
        <end position="76"/>
    </location>
</feature>
<comment type="caution">
    <text evidence="3">The sequence shown here is derived from an EMBL/GenBank/DDBJ whole genome shotgun (WGS) entry which is preliminary data.</text>
</comment>
<dbReference type="Proteomes" id="UP001341840">
    <property type="component" value="Unassembled WGS sequence"/>
</dbReference>
<organism evidence="3 4">
    <name type="scientific">Stylosanthes scabra</name>
    <dbReference type="NCBI Taxonomy" id="79078"/>
    <lineage>
        <taxon>Eukaryota</taxon>
        <taxon>Viridiplantae</taxon>
        <taxon>Streptophyta</taxon>
        <taxon>Embryophyta</taxon>
        <taxon>Tracheophyta</taxon>
        <taxon>Spermatophyta</taxon>
        <taxon>Magnoliopsida</taxon>
        <taxon>eudicotyledons</taxon>
        <taxon>Gunneridae</taxon>
        <taxon>Pentapetalae</taxon>
        <taxon>rosids</taxon>
        <taxon>fabids</taxon>
        <taxon>Fabales</taxon>
        <taxon>Fabaceae</taxon>
        <taxon>Papilionoideae</taxon>
        <taxon>50 kb inversion clade</taxon>
        <taxon>dalbergioids sensu lato</taxon>
        <taxon>Dalbergieae</taxon>
        <taxon>Pterocarpus clade</taxon>
        <taxon>Stylosanthes</taxon>
    </lineage>
</organism>
<feature type="region of interest" description="Disordered" evidence="1">
    <location>
        <begin position="66"/>
        <end position="94"/>
    </location>
</feature>
<name>A0ABU6ZN41_9FABA</name>
<evidence type="ECO:0000256" key="2">
    <source>
        <dbReference type="SAM" id="Phobius"/>
    </source>
</evidence>